<protein>
    <submittedName>
        <fullName evidence="1">Uncharacterized protein</fullName>
    </submittedName>
</protein>
<dbReference type="AlphaFoldDB" id="A0A0C3PZE7"/>
<evidence type="ECO:0000313" key="2">
    <source>
        <dbReference type="Proteomes" id="UP000054248"/>
    </source>
</evidence>
<sequence length="146" mass="16703">KAPPGATVIPIILASDKTTLTSHTGGKNAHPLYLTIGNIRKNVRASINRKAYILLAYIPILETIKRKFKNKSMKTKLPGILNKRLYHKSLAKILLPLRNQHQDRPLETIDSDGYRRQTWRILMGWIADMEEVWTILCLGHFVCPFC</sequence>
<feature type="non-terminal residue" evidence="1">
    <location>
        <position position="146"/>
    </location>
</feature>
<dbReference type="InterPro" id="IPR041078">
    <property type="entry name" value="Plavaka"/>
</dbReference>
<organism evidence="1 2">
    <name type="scientific">Tulasnella calospora MUT 4182</name>
    <dbReference type="NCBI Taxonomy" id="1051891"/>
    <lineage>
        <taxon>Eukaryota</taxon>
        <taxon>Fungi</taxon>
        <taxon>Dikarya</taxon>
        <taxon>Basidiomycota</taxon>
        <taxon>Agaricomycotina</taxon>
        <taxon>Agaricomycetes</taxon>
        <taxon>Cantharellales</taxon>
        <taxon>Tulasnellaceae</taxon>
        <taxon>Tulasnella</taxon>
    </lineage>
</organism>
<dbReference type="OrthoDB" id="2418900at2759"/>
<reference evidence="2" key="2">
    <citation type="submission" date="2015-01" db="EMBL/GenBank/DDBJ databases">
        <title>Evolutionary Origins and Diversification of the Mycorrhizal Mutualists.</title>
        <authorList>
            <consortium name="DOE Joint Genome Institute"/>
            <consortium name="Mycorrhizal Genomics Consortium"/>
            <person name="Kohler A."/>
            <person name="Kuo A."/>
            <person name="Nagy L.G."/>
            <person name="Floudas D."/>
            <person name="Copeland A."/>
            <person name="Barry K.W."/>
            <person name="Cichocki N."/>
            <person name="Veneault-Fourrey C."/>
            <person name="LaButti K."/>
            <person name="Lindquist E.A."/>
            <person name="Lipzen A."/>
            <person name="Lundell T."/>
            <person name="Morin E."/>
            <person name="Murat C."/>
            <person name="Riley R."/>
            <person name="Ohm R."/>
            <person name="Sun H."/>
            <person name="Tunlid A."/>
            <person name="Henrissat B."/>
            <person name="Grigoriev I.V."/>
            <person name="Hibbett D.S."/>
            <person name="Martin F."/>
        </authorList>
    </citation>
    <scope>NUCLEOTIDE SEQUENCE [LARGE SCALE GENOMIC DNA]</scope>
    <source>
        <strain evidence="2">MUT 4182</strain>
    </source>
</reference>
<keyword evidence="2" id="KW-1185">Reference proteome</keyword>
<name>A0A0C3PZE7_9AGAM</name>
<reference evidence="1 2" key="1">
    <citation type="submission" date="2014-04" db="EMBL/GenBank/DDBJ databases">
        <authorList>
            <consortium name="DOE Joint Genome Institute"/>
            <person name="Kuo A."/>
            <person name="Girlanda M."/>
            <person name="Perotto S."/>
            <person name="Kohler A."/>
            <person name="Nagy L.G."/>
            <person name="Floudas D."/>
            <person name="Copeland A."/>
            <person name="Barry K.W."/>
            <person name="Cichocki N."/>
            <person name="Veneault-Fourrey C."/>
            <person name="LaButti K."/>
            <person name="Lindquist E.A."/>
            <person name="Lipzen A."/>
            <person name="Lundell T."/>
            <person name="Morin E."/>
            <person name="Murat C."/>
            <person name="Sun H."/>
            <person name="Tunlid A."/>
            <person name="Henrissat B."/>
            <person name="Grigoriev I.V."/>
            <person name="Hibbett D.S."/>
            <person name="Martin F."/>
            <person name="Nordberg H.P."/>
            <person name="Cantor M.N."/>
            <person name="Hua S.X."/>
        </authorList>
    </citation>
    <scope>NUCLEOTIDE SEQUENCE [LARGE SCALE GENOMIC DNA]</scope>
    <source>
        <strain evidence="1 2">MUT 4182</strain>
    </source>
</reference>
<gene>
    <name evidence="1" type="ORF">M407DRAFT_47198</name>
</gene>
<dbReference type="HOGENOM" id="CLU_006344_8_3_1"/>
<dbReference type="Proteomes" id="UP000054248">
    <property type="component" value="Unassembled WGS sequence"/>
</dbReference>
<accession>A0A0C3PZE7</accession>
<feature type="non-terminal residue" evidence="1">
    <location>
        <position position="1"/>
    </location>
</feature>
<dbReference type="Pfam" id="PF18759">
    <property type="entry name" value="Plavaka"/>
    <property type="match status" value="1"/>
</dbReference>
<dbReference type="EMBL" id="KN823158">
    <property type="protein sequence ID" value="KIO20860.1"/>
    <property type="molecule type" value="Genomic_DNA"/>
</dbReference>
<evidence type="ECO:0000313" key="1">
    <source>
        <dbReference type="EMBL" id="KIO20860.1"/>
    </source>
</evidence>
<proteinExistence type="predicted"/>